<dbReference type="PANTHER" id="PTHR33169:SF13">
    <property type="entry name" value="PADR-FAMILY TRANSCRIPTIONAL REGULATOR"/>
    <property type="match status" value="1"/>
</dbReference>
<proteinExistence type="predicted"/>
<dbReference type="EMBL" id="JBHUOQ010000001">
    <property type="protein sequence ID" value="MFD2829668.1"/>
    <property type="molecule type" value="Genomic_DNA"/>
</dbReference>
<evidence type="ECO:0000259" key="1">
    <source>
        <dbReference type="Pfam" id="PF03551"/>
    </source>
</evidence>
<dbReference type="Proteomes" id="UP001597519">
    <property type="component" value="Unassembled WGS sequence"/>
</dbReference>
<dbReference type="InterPro" id="IPR052509">
    <property type="entry name" value="Metal_resp_DNA-bind_regulator"/>
</dbReference>
<sequence length="105" mass="12414">MEDRIQKIYFPMTETAFYILLSLQTPRYGYLIMQYVEEMTHGRIQLGAGTLYGSLSKMQKDGLIDIIKIENKRKIYQTTNLGNQLLLMEKSRITELYKNLERIED</sequence>
<comment type="caution">
    <text evidence="2">The sequence shown here is derived from an EMBL/GenBank/DDBJ whole genome shotgun (WGS) entry which is preliminary data.</text>
</comment>
<dbReference type="InterPro" id="IPR036390">
    <property type="entry name" value="WH_DNA-bd_sf"/>
</dbReference>
<dbReference type="SUPFAM" id="SSF46785">
    <property type="entry name" value="Winged helix' DNA-binding domain"/>
    <property type="match status" value="1"/>
</dbReference>
<dbReference type="Pfam" id="PF03551">
    <property type="entry name" value="PadR"/>
    <property type="match status" value="1"/>
</dbReference>
<dbReference type="Gene3D" id="1.10.10.10">
    <property type="entry name" value="Winged helix-like DNA-binding domain superfamily/Winged helix DNA-binding domain"/>
    <property type="match status" value="1"/>
</dbReference>
<reference evidence="3" key="1">
    <citation type="journal article" date="2019" name="Int. J. Syst. Evol. Microbiol.">
        <title>The Global Catalogue of Microorganisms (GCM) 10K type strain sequencing project: providing services to taxonomists for standard genome sequencing and annotation.</title>
        <authorList>
            <consortium name="The Broad Institute Genomics Platform"/>
            <consortium name="The Broad Institute Genome Sequencing Center for Infectious Disease"/>
            <person name="Wu L."/>
            <person name="Ma J."/>
        </authorList>
    </citation>
    <scope>NUCLEOTIDE SEQUENCE [LARGE SCALE GENOMIC DNA]</scope>
    <source>
        <strain evidence="3">KCTC 33575</strain>
    </source>
</reference>
<organism evidence="2 3">
    <name type="scientific">Corticicoccus populi</name>
    <dbReference type="NCBI Taxonomy" id="1812821"/>
    <lineage>
        <taxon>Bacteria</taxon>
        <taxon>Bacillati</taxon>
        <taxon>Bacillota</taxon>
        <taxon>Bacilli</taxon>
        <taxon>Bacillales</taxon>
        <taxon>Staphylococcaceae</taxon>
        <taxon>Corticicoccus</taxon>
    </lineage>
</organism>
<evidence type="ECO:0000313" key="3">
    <source>
        <dbReference type="Proteomes" id="UP001597519"/>
    </source>
</evidence>
<dbReference type="InterPro" id="IPR036388">
    <property type="entry name" value="WH-like_DNA-bd_sf"/>
</dbReference>
<accession>A0ABW5WTT8</accession>
<name>A0ABW5WTT8_9STAP</name>
<dbReference type="PANTHER" id="PTHR33169">
    <property type="entry name" value="PADR-FAMILY TRANSCRIPTIONAL REGULATOR"/>
    <property type="match status" value="1"/>
</dbReference>
<gene>
    <name evidence="2" type="ORF">ACFSX4_04250</name>
</gene>
<protein>
    <submittedName>
        <fullName evidence="2">PadR family transcriptional regulator</fullName>
    </submittedName>
</protein>
<dbReference type="InterPro" id="IPR005149">
    <property type="entry name" value="Tscrpt_reg_PadR_N"/>
</dbReference>
<dbReference type="RefSeq" id="WP_377771872.1">
    <property type="nucleotide sequence ID" value="NZ_JBHUOQ010000001.1"/>
</dbReference>
<evidence type="ECO:0000313" key="2">
    <source>
        <dbReference type="EMBL" id="MFD2829668.1"/>
    </source>
</evidence>
<keyword evidence="3" id="KW-1185">Reference proteome</keyword>
<feature type="domain" description="Transcription regulator PadR N-terminal" evidence="1">
    <location>
        <begin position="24"/>
        <end position="85"/>
    </location>
</feature>